<feature type="transmembrane region" description="Helical" evidence="1">
    <location>
        <begin position="423"/>
        <end position="442"/>
    </location>
</feature>
<dbReference type="AlphaFoldDB" id="A0AAD5LQS2"/>
<dbReference type="EMBL" id="JAKCXM010000004">
    <property type="protein sequence ID" value="KAJ0409480.1"/>
    <property type="molecule type" value="Genomic_DNA"/>
</dbReference>
<accession>A0AAD5LQS2</accession>
<evidence type="ECO:0000313" key="3">
    <source>
        <dbReference type="Proteomes" id="UP001209570"/>
    </source>
</evidence>
<proteinExistence type="predicted"/>
<evidence type="ECO:0000256" key="1">
    <source>
        <dbReference type="SAM" id="Phobius"/>
    </source>
</evidence>
<keyword evidence="1" id="KW-0812">Transmembrane</keyword>
<feature type="transmembrane region" description="Helical" evidence="1">
    <location>
        <begin position="520"/>
        <end position="553"/>
    </location>
</feature>
<comment type="caution">
    <text evidence="2">The sequence shown here is derived from an EMBL/GenBank/DDBJ whole genome shotgun (WGS) entry which is preliminary data.</text>
</comment>
<name>A0AAD5LQS2_PYTIN</name>
<sequence>MQGPDPSESRVAASAASPQANEASASASAGAKTAVQRAVAFLGFVFWVFTTLNAVIDPAKTVYGYYIHSDSDNQEVVWSLIVSNQFENGSAARPCEYPIDSQGFLGCYFELPVYGTGSLAGAHCRSFYPTDKGAFQHIGNFFGNCTLSDGSQLHLPSEQFATTQWTVQTSSHDKPCLELLGEGEVFACDSYTTMNGRVINHRASRTEATKWCREFGGYYVNDLALDKQQVLVANASFGAEDLAFTSIPLDLNRPVFNLYDMLGCSVEMHIGGVPTHISTSAFYGPTMAPWSARTTRSARRNAVSRQANGLYLVETYLHAEGDLTLVRTWFKDLLRLTLLGLVVCYRTWSIYYPMFLVYERQHESFMAFAITRGLGIVIHKRERRSLLVLALLSLETLMSTEDIVMFCQQIIYTSRTSYVRLVLNYMSIARIVWPAAFVIAAVSRLLRVVLPRHFTVAVAEDLFLIACPIVWAYIPSYVTKKGMLLFQGYKWGGAIVHHYANSIQNVYDGQVSHLSLYYNLFGYFTAIAAAGGLVIGAIVHYVSHGASLLVWLYSGGRRLVRDADSVSKIKSDASVLSLERVLVDSTLGISDVEAKQITRAKIKRQGVVLCEGFNVAADGFLCLVYGPYQVLGSSHWGYVAPIRNREGHVARISDCSVAFDAQVTTETLAAVTSTPTCLGLPDLI</sequence>
<feature type="transmembrane region" description="Helical" evidence="1">
    <location>
        <begin position="38"/>
        <end position="56"/>
    </location>
</feature>
<evidence type="ECO:0000313" key="2">
    <source>
        <dbReference type="EMBL" id="KAJ0409480.1"/>
    </source>
</evidence>
<feature type="transmembrane region" description="Helical" evidence="1">
    <location>
        <begin position="454"/>
        <end position="474"/>
    </location>
</feature>
<protein>
    <submittedName>
        <fullName evidence="2">Uncharacterized protein</fullName>
    </submittedName>
</protein>
<keyword evidence="1" id="KW-0472">Membrane</keyword>
<dbReference type="Proteomes" id="UP001209570">
    <property type="component" value="Unassembled WGS sequence"/>
</dbReference>
<gene>
    <name evidence="2" type="ORF">P43SY_002370</name>
</gene>
<keyword evidence="3" id="KW-1185">Reference proteome</keyword>
<keyword evidence="1" id="KW-1133">Transmembrane helix</keyword>
<organism evidence="2 3">
    <name type="scientific">Pythium insidiosum</name>
    <name type="common">Pythiosis disease agent</name>
    <dbReference type="NCBI Taxonomy" id="114742"/>
    <lineage>
        <taxon>Eukaryota</taxon>
        <taxon>Sar</taxon>
        <taxon>Stramenopiles</taxon>
        <taxon>Oomycota</taxon>
        <taxon>Peronosporomycetes</taxon>
        <taxon>Pythiales</taxon>
        <taxon>Pythiaceae</taxon>
        <taxon>Pythium</taxon>
    </lineage>
</organism>
<reference evidence="2" key="1">
    <citation type="submission" date="2021-12" db="EMBL/GenBank/DDBJ databases">
        <title>Prjna785345.</title>
        <authorList>
            <person name="Rujirawat T."/>
            <person name="Krajaejun T."/>
        </authorList>
    </citation>
    <scope>NUCLEOTIDE SEQUENCE</scope>
    <source>
        <strain evidence="2">Pi057C3</strain>
    </source>
</reference>